<dbReference type="Pfam" id="PF00069">
    <property type="entry name" value="Pkinase"/>
    <property type="match status" value="1"/>
</dbReference>
<dbReference type="GO" id="GO:0005524">
    <property type="term" value="F:ATP binding"/>
    <property type="evidence" value="ECO:0007669"/>
    <property type="project" value="UniProtKB-UniRule"/>
</dbReference>
<dbReference type="GO" id="GO:0004674">
    <property type="term" value="F:protein serine/threonine kinase activity"/>
    <property type="evidence" value="ECO:0007669"/>
    <property type="project" value="UniProtKB-KW"/>
</dbReference>
<dbReference type="GO" id="GO:0110031">
    <property type="term" value="P:negative regulation of G2/MI transition of meiotic cell cycle"/>
    <property type="evidence" value="ECO:0007669"/>
    <property type="project" value="TreeGrafter"/>
</dbReference>
<dbReference type="FunFam" id="3.30.200.20:FF:000280">
    <property type="entry name" value="membrane-associated tyrosine- and threonine-specific cdc2-inhibitory kinase"/>
    <property type="match status" value="1"/>
</dbReference>
<dbReference type="GO" id="GO:0005634">
    <property type="term" value="C:nucleus"/>
    <property type="evidence" value="ECO:0007669"/>
    <property type="project" value="TreeGrafter"/>
</dbReference>
<evidence type="ECO:0000256" key="9">
    <source>
        <dbReference type="ARBA" id="ARBA00023306"/>
    </source>
</evidence>
<dbReference type="InterPro" id="IPR011009">
    <property type="entry name" value="Kinase-like_dom_sf"/>
</dbReference>
<evidence type="ECO:0000259" key="14">
    <source>
        <dbReference type="PROSITE" id="PS50011"/>
    </source>
</evidence>
<dbReference type="EnsemblMetazoa" id="PPAI006299-RA">
    <property type="protein sequence ID" value="PPAI006299-PA"/>
    <property type="gene ID" value="PPAI006299"/>
</dbReference>
<dbReference type="PROSITE" id="PS50011">
    <property type="entry name" value="PROTEIN_KINASE_DOM"/>
    <property type="match status" value="1"/>
</dbReference>
<reference evidence="15" key="1">
    <citation type="submission" date="2022-08" db="UniProtKB">
        <authorList>
            <consortium name="EnsemblMetazoa"/>
        </authorList>
    </citation>
    <scope>IDENTIFICATION</scope>
    <source>
        <strain evidence="15">Israel</strain>
    </source>
</reference>
<evidence type="ECO:0000256" key="10">
    <source>
        <dbReference type="ARBA" id="ARBA00037982"/>
    </source>
</evidence>
<dbReference type="EC" id="2.7.11.1" evidence="1"/>
<evidence type="ECO:0000313" key="15">
    <source>
        <dbReference type="EnsemblMetazoa" id="PPAI006299-PA"/>
    </source>
</evidence>
<dbReference type="Proteomes" id="UP000092462">
    <property type="component" value="Unassembled WGS sequence"/>
</dbReference>
<dbReference type="VEuPathDB" id="VectorBase:PPAPM1_000266"/>
<comment type="catalytic activity">
    <reaction evidence="11">
        <text>L-threonyl-[protein] + ATP = O-phospho-L-threonyl-[protein] + ADP + H(+)</text>
        <dbReference type="Rhea" id="RHEA:46608"/>
        <dbReference type="Rhea" id="RHEA-COMP:11060"/>
        <dbReference type="Rhea" id="RHEA-COMP:11605"/>
        <dbReference type="ChEBI" id="CHEBI:15378"/>
        <dbReference type="ChEBI" id="CHEBI:30013"/>
        <dbReference type="ChEBI" id="CHEBI:30616"/>
        <dbReference type="ChEBI" id="CHEBI:61977"/>
        <dbReference type="ChEBI" id="CHEBI:456216"/>
        <dbReference type="EC" id="2.7.11.1"/>
    </reaction>
</comment>
<comment type="similarity">
    <text evidence="10">Belongs to the protein kinase superfamily. Ser/Thr protein kinase family. GCN2 subfamily.</text>
</comment>
<evidence type="ECO:0000256" key="3">
    <source>
        <dbReference type="ARBA" id="ARBA00022679"/>
    </source>
</evidence>
<proteinExistence type="inferred from homology"/>
<dbReference type="Gene3D" id="1.10.510.10">
    <property type="entry name" value="Transferase(Phosphotransferase) domain 1"/>
    <property type="match status" value="1"/>
</dbReference>
<dbReference type="GO" id="GO:0046872">
    <property type="term" value="F:metal ion binding"/>
    <property type="evidence" value="ECO:0007669"/>
    <property type="project" value="UniProtKB-KW"/>
</dbReference>
<keyword evidence="5 13" id="KW-0547">Nucleotide-binding</keyword>
<name>A0A1B0DEF0_PHLPP</name>
<dbReference type="InterPro" id="IPR008271">
    <property type="entry name" value="Ser/Thr_kinase_AS"/>
</dbReference>
<keyword evidence="7 13" id="KW-0067">ATP-binding</keyword>
<accession>A0A1B0DEF0</accession>
<keyword evidence="9" id="KW-0131">Cell cycle</keyword>
<keyword evidence="6" id="KW-0418">Kinase</keyword>
<keyword evidence="8" id="KW-0460">Magnesium</keyword>
<evidence type="ECO:0000256" key="1">
    <source>
        <dbReference type="ARBA" id="ARBA00012513"/>
    </source>
</evidence>
<evidence type="ECO:0000256" key="11">
    <source>
        <dbReference type="ARBA" id="ARBA00047899"/>
    </source>
</evidence>
<dbReference type="AlphaFoldDB" id="A0A1B0DEF0"/>
<organism evidence="15 16">
    <name type="scientific">Phlebotomus papatasi</name>
    <name type="common">Sandfly</name>
    <dbReference type="NCBI Taxonomy" id="29031"/>
    <lineage>
        <taxon>Eukaryota</taxon>
        <taxon>Metazoa</taxon>
        <taxon>Ecdysozoa</taxon>
        <taxon>Arthropoda</taxon>
        <taxon>Hexapoda</taxon>
        <taxon>Insecta</taxon>
        <taxon>Pterygota</taxon>
        <taxon>Neoptera</taxon>
        <taxon>Endopterygota</taxon>
        <taxon>Diptera</taxon>
        <taxon>Nematocera</taxon>
        <taxon>Psychodoidea</taxon>
        <taxon>Psychodidae</taxon>
        <taxon>Phlebotomus</taxon>
        <taxon>Phlebotomus</taxon>
    </lineage>
</organism>
<keyword evidence="4" id="KW-0479">Metal-binding</keyword>
<dbReference type="VEuPathDB" id="VectorBase:PPAI006299"/>
<keyword evidence="16" id="KW-1185">Reference proteome</keyword>
<dbReference type="InterPro" id="IPR000719">
    <property type="entry name" value="Prot_kinase_dom"/>
</dbReference>
<dbReference type="PROSITE" id="PS00107">
    <property type="entry name" value="PROTEIN_KINASE_ATP"/>
    <property type="match status" value="1"/>
</dbReference>
<dbReference type="SMART" id="SM00220">
    <property type="entry name" value="S_TKc"/>
    <property type="match status" value="1"/>
</dbReference>
<evidence type="ECO:0000256" key="13">
    <source>
        <dbReference type="RuleBase" id="RU000304"/>
    </source>
</evidence>
<evidence type="ECO:0000256" key="8">
    <source>
        <dbReference type="ARBA" id="ARBA00022842"/>
    </source>
</evidence>
<evidence type="ECO:0000256" key="12">
    <source>
        <dbReference type="ARBA" id="ARBA00048679"/>
    </source>
</evidence>
<dbReference type="EMBL" id="AJVK01032684">
    <property type="status" value="NOT_ANNOTATED_CDS"/>
    <property type="molecule type" value="Genomic_DNA"/>
</dbReference>
<sequence length="417" mass="48408">MPSEGNSSYLPLPEISDANLSHSFKSQKPSSKKKCPVLCRKGIYHVNRSNLSNTASAISFRDSLDNVQLASIYQPDKKESYFDQCFENISKIGEGSFGEVFKVRSREDGLLYAVKKSKQFFRSESYREERLMEVKRHEEFSGHEHCVTLYMAWEEKDRLYIQMELCQSSLETYVIQQKQIPESQTWSFLLDLLLALKALHDRNLIHLDIKLDNILITEDGVCKLGDFGLVFDLSRKQFPIRIDESNKVLGELLRDGTELVTNIRIANDKREIDRRADEAQLREELLEKLNAESEAAAEKFQDISVKWSELEAVKDPFNMHEGLQEQKERIQELTRQKDDIIKECWKELTKADERYYQDQEKQASDIVCLVERVDHHIEAMKSAYRKHLDLLQQTIDNERAIQLPHSFSSGAFSADTV</sequence>
<dbReference type="PROSITE" id="PS00108">
    <property type="entry name" value="PROTEIN_KINASE_ST"/>
    <property type="match status" value="1"/>
</dbReference>
<dbReference type="InterPro" id="IPR050339">
    <property type="entry name" value="CC_SR_Kinase"/>
</dbReference>
<dbReference type="InterPro" id="IPR017441">
    <property type="entry name" value="Protein_kinase_ATP_BS"/>
</dbReference>
<dbReference type="Pfam" id="PF14772">
    <property type="entry name" value="NYD-SP28"/>
    <property type="match status" value="1"/>
</dbReference>
<dbReference type="InterPro" id="IPR039505">
    <property type="entry name" value="DRC1/2_N"/>
</dbReference>
<dbReference type="Gene3D" id="3.30.200.20">
    <property type="entry name" value="Phosphorylase Kinase, domain 1"/>
    <property type="match status" value="1"/>
</dbReference>
<evidence type="ECO:0000256" key="2">
    <source>
        <dbReference type="ARBA" id="ARBA00022527"/>
    </source>
</evidence>
<comment type="catalytic activity">
    <reaction evidence="12">
        <text>L-seryl-[protein] + ATP = O-phospho-L-seryl-[protein] + ADP + H(+)</text>
        <dbReference type="Rhea" id="RHEA:17989"/>
        <dbReference type="Rhea" id="RHEA-COMP:9863"/>
        <dbReference type="Rhea" id="RHEA-COMP:11604"/>
        <dbReference type="ChEBI" id="CHEBI:15378"/>
        <dbReference type="ChEBI" id="CHEBI:29999"/>
        <dbReference type="ChEBI" id="CHEBI:30616"/>
        <dbReference type="ChEBI" id="CHEBI:83421"/>
        <dbReference type="ChEBI" id="CHEBI:456216"/>
        <dbReference type="EC" id="2.7.11.1"/>
    </reaction>
</comment>
<dbReference type="GO" id="GO:0051321">
    <property type="term" value="P:meiotic cell cycle"/>
    <property type="evidence" value="ECO:0007669"/>
    <property type="project" value="TreeGrafter"/>
</dbReference>
<evidence type="ECO:0000256" key="4">
    <source>
        <dbReference type="ARBA" id="ARBA00022723"/>
    </source>
</evidence>
<protein>
    <recommendedName>
        <fullName evidence="1">non-specific serine/threonine protein kinase</fullName>
        <ecNumber evidence="1">2.7.11.1</ecNumber>
    </recommendedName>
</protein>
<feature type="domain" description="Protein kinase" evidence="14">
    <location>
        <begin position="86"/>
        <end position="367"/>
    </location>
</feature>
<dbReference type="PANTHER" id="PTHR11042:SF183">
    <property type="entry name" value="MEMBRANE-ASSOCIATED TYROSINE- AND THREONINE-SPECIFIC CDC2-INHIBITORY KINASE"/>
    <property type="match status" value="1"/>
</dbReference>
<keyword evidence="3" id="KW-0808">Transferase</keyword>
<keyword evidence="2 13" id="KW-0723">Serine/threonine-protein kinase</keyword>
<dbReference type="SUPFAM" id="SSF56112">
    <property type="entry name" value="Protein kinase-like (PK-like)"/>
    <property type="match status" value="1"/>
</dbReference>
<dbReference type="PANTHER" id="PTHR11042">
    <property type="entry name" value="EUKARYOTIC TRANSLATION INITIATION FACTOR 2-ALPHA KINASE EIF2-ALPHA KINASE -RELATED"/>
    <property type="match status" value="1"/>
</dbReference>
<evidence type="ECO:0000256" key="5">
    <source>
        <dbReference type="ARBA" id="ARBA00022741"/>
    </source>
</evidence>
<dbReference type="GO" id="GO:0005737">
    <property type="term" value="C:cytoplasm"/>
    <property type="evidence" value="ECO:0007669"/>
    <property type="project" value="TreeGrafter"/>
</dbReference>
<evidence type="ECO:0000256" key="7">
    <source>
        <dbReference type="ARBA" id="ARBA00022840"/>
    </source>
</evidence>
<evidence type="ECO:0000256" key="6">
    <source>
        <dbReference type="ARBA" id="ARBA00022777"/>
    </source>
</evidence>
<evidence type="ECO:0000313" key="16">
    <source>
        <dbReference type="Proteomes" id="UP000092462"/>
    </source>
</evidence>